<dbReference type="AlphaFoldDB" id="A0A0K2TMT3"/>
<evidence type="ECO:0000256" key="1">
    <source>
        <dbReference type="SAM" id="Phobius"/>
    </source>
</evidence>
<proteinExistence type="predicted"/>
<keyword evidence="1" id="KW-0812">Transmembrane</keyword>
<reference evidence="2" key="1">
    <citation type="submission" date="2014-05" db="EMBL/GenBank/DDBJ databases">
        <authorList>
            <person name="Chronopoulou M."/>
        </authorList>
    </citation>
    <scope>NUCLEOTIDE SEQUENCE</scope>
    <source>
        <tissue evidence="2">Whole organism</tissue>
    </source>
</reference>
<organism evidence="2">
    <name type="scientific">Lepeophtheirus salmonis</name>
    <name type="common">Salmon louse</name>
    <name type="synonym">Caligus salmonis</name>
    <dbReference type="NCBI Taxonomy" id="72036"/>
    <lineage>
        <taxon>Eukaryota</taxon>
        <taxon>Metazoa</taxon>
        <taxon>Ecdysozoa</taxon>
        <taxon>Arthropoda</taxon>
        <taxon>Crustacea</taxon>
        <taxon>Multicrustacea</taxon>
        <taxon>Hexanauplia</taxon>
        <taxon>Copepoda</taxon>
        <taxon>Siphonostomatoida</taxon>
        <taxon>Caligidae</taxon>
        <taxon>Lepeophtheirus</taxon>
    </lineage>
</organism>
<evidence type="ECO:0000313" key="2">
    <source>
        <dbReference type="EMBL" id="CDW27160.1"/>
    </source>
</evidence>
<keyword evidence="1" id="KW-1133">Transmembrane helix</keyword>
<feature type="transmembrane region" description="Helical" evidence="1">
    <location>
        <begin position="12"/>
        <end position="36"/>
    </location>
</feature>
<keyword evidence="1" id="KW-0472">Membrane</keyword>
<protein>
    <submittedName>
        <fullName evidence="2">Uncharacterized protein</fullName>
    </submittedName>
</protein>
<name>A0A0K2TMT3_LEPSM</name>
<sequence>MKFNWRQRVQKFSADVLILYFISIFLKAQVLISVVLNVD</sequence>
<accession>A0A0K2TMT3</accession>
<dbReference type="EMBL" id="HACA01009799">
    <property type="protein sequence ID" value="CDW27160.1"/>
    <property type="molecule type" value="Transcribed_RNA"/>
</dbReference>